<name>A0ABU2H400_9ACTN</name>
<evidence type="ECO:0000313" key="2">
    <source>
        <dbReference type="Proteomes" id="UP001250214"/>
    </source>
</evidence>
<gene>
    <name evidence="1" type="ORF">RIF23_04495</name>
</gene>
<dbReference type="EMBL" id="JAVLVT010000001">
    <property type="protein sequence ID" value="MDS1269555.1"/>
    <property type="molecule type" value="Genomic_DNA"/>
</dbReference>
<accession>A0ABU2H400</accession>
<keyword evidence="2" id="KW-1185">Reference proteome</keyword>
<dbReference type="Proteomes" id="UP001250214">
    <property type="component" value="Unassembled WGS sequence"/>
</dbReference>
<reference evidence="2" key="1">
    <citation type="submission" date="2023-07" db="EMBL/GenBank/DDBJ databases">
        <title>Novel species in the genus Lipingzhangella isolated from Sambhar Salt Lake.</title>
        <authorList>
            <person name="Jiya N."/>
            <person name="Kajale S."/>
            <person name="Sharma A."/>
        </authorList>
    </citation>
    <scope>NUCLEOTIDE SEQUENCE [LARGE SCALE GENOMIC DNA]</scope>
    <source>
        <strain evidence="2">LS1_29</strain>
    </source>
</reference>
<comment type="caution">
    <text evidence="1">The sequence shown here is derived from an EMBL/GenBank/DDBJ whole genome shotgun (WGS) entry which is preliminary data.</text>
</comment>
<proteinExistence type="predicted"/>
<protein>
    <submittedName>
        <fullName evidence="1">Uncharacterized protein</fullName>
    </submittedName>
</protein>
<sequence length="47" mass="4558">MTSTSIAAGPTLDGVGPAPASVAGWTYGPAFAVPVARAARGPAPQTY</sequence>
<evidence type="ECO:0000313" key="1">
    <source>
        <dbReference type="EMBL" id="MDS1269555.1"/>
    </source>
</evidence>
<organism evidence="1 2">
    <name type="scientific">Lipingzhangella rawalii</name>
    <dbReference type="NCBI Taxonomy" id="2055835"/>
    <lineage>
        <taxon>Bacteria</taxon>
        <taxon>Bacillati</taxon>
        <taxon>Actinomycetota</taxon>
        <taxon>Actinomycetes</taxon>
        <taxon>Streptosporangiales</taxon>
        <taxon>Nocardiopsidaceae</taxon>
        <taxon>Lipingzhangella</taxon>
    </lineage>
</organism>